<evidence type="ECO:0000313" key="9">
    <source>
        <dbReference type="EMBL" id="MBA2225942.1"/>
    </source>
</evidence>
<comment type="subcellular location">
    <subcellularLocation>
        <location evidence="1">Cell membrane</location>
        <topology evidence="1">Multi-pass membrane protein</topology>
    </subcellularLocation>
</comment>
<reference evidence="9 10" key="1">
    <citation type="submission" date="2020-07" db="EMBL/GenBank/DDBJ databases">
        <title>Thermogemmata thermophila gen. nov., sp. nov., a novel moderate thermophilic planctomycete from a Kamchatka hot spring.</title>
        <authorList>
            <person name="Elcheninov A.G."/>
            <person name="Podosokorskaya O.A."/>
            <person name="Kovaleva O.L."/>
            <person name="Novikov A."/>
            <person name="Bonch-Osmolovskaya E.A."/>
            <person name="Toshchakov S.V."/>
            <person name="Kublanov I.V."/>
        </authorList>
    </citation>
    <scope>NUCLEOTIDE SEQUENCE [LARGE SCALE GENOMIC DNA]</scope>
    <source>
        <strain evidence="9 10">2918</strain>
    </source>
</reference>
<evidence type="ECO:0000256" key="6">
    <source>
        <dbReference type="ARBA" id="ARBA00023136"/>
    </source>
</evidence>
<evidence type="ECO:0000313" key="10">
    <source>
        <dbReference type="Proteomes" id="UP000542342"/>
    </source>
</evidence>
<accession>A0A7V8VDV0</accession>
<feature type="transmembrane region" description="Helical" evidence="8">
    <location>
        <begin position="74"/>
        <end position="92"/>
    </location>
</feature>
<evidence type="ECO:0000256" key="5">
    <source>
        <dbReference type="ARBA" id="ARBA00022989"/>
    </source>
</evidence>
<dbReference type="Proteomes" id="UP000542342">
    <property type="component" value="Unassembled WGS sequence"/>
</dbReference>
<evidence type="ECO:0000256" key="8">
    <source>
        <dbReference type="SAM" id="Phobius"/>
    </source>
</evidence>
<dbReference type="GO" id="GO:0016758">
    <property type="term" value="F:hexosyltransferase activity"/>
    <property type="evidence" value="ECO:0007669"/>
    <property type="project" value="InterPro"/>
</dbReference>
<evidence type="ECO:0000256" key="3">
    <source>
        <dbReference type="ARBA" id="ARBA00022679"/>
    </source>
</evidence>
<protein>
    <submittedName>
        <fullName evidence="9">DUF2029 domain-containing protein</fullName>
    </submittedName>
</protein>
<comment type="similarity">
    <text evidence="7">Belongs to the glycosyltransferase 87 family.</text>
</comment>
<keyword evidence="5 8" id="KW-1133">Transmembrane helix</keyword>
<comment type="caution">
    <text evidence="9">The sequence shown here is derived from an EMBL/GenBank/DDBJ whole genome shotgun (WGS) entry which is preliminary data.</text>
</comment>
<feature type="transmembrane region" description="Helical" evidence="8">
    <location>
        <begin position="336"/>
        <end position="356"/>
    </location>
</feature>
<keyword evidence="6 8" id="KW-0472">Membrane</keyword>
<feature type="transmembrane region" description="Helical" evidence="8">
    <location>
        <begin position="203"/>
        <end position="222"/>
    </location>
</feature>
<evidence type="ECO:0000256" key="2">
    <source>
        <dbReference type="ARBA" id="ARBA00022475"/>
    </source>
</evidence>
<dbReference type="AlphaFoldDB" id="A0A7V8VDV0"/>
<feature type="transmembrane region" description="Helical" evidence="8">
    <location>
        <begin position="137"/>
        <end position="160"/>
    </location>
</feature>
<keyword evidence="4 8" id="KW-0812">Transmembrane</keyword>
<dbReference type="InterPro" id="IPR018584">
    <property type="entry name" value="GT87"/>
</dbReference>
<feature type="transmembrane region" description="Helical" evidence="8">
    <location>
        <begin position="260"/>
        <end position="283"/>
    </location>
</feature>
<organism evidence="9 10">
    <name type="scientific">Thermogemmata fonticola</name>
    <dbReference type="NCBI Taxonomy" id="2755323"/>
    <lineage>
        <taxon>Bacteria</taxon>
        <taxon>Pseudomonadati</taxon>
        <taxon>Planctomycetota</taxon>
        <taxon>Planctomycetia</taxon>
        <taxon>Gemmatales</taxon>
        <taxon>Gemmataceae</taxon>
        <taxon>Thermogemmata</taxon>
    </lineage>
</organism>
<proteinExistence type="inferred from homology"/>
<dbReference type="Pfam" id="PF09594">
    <property type="entry name" value="GT87"/>
    <property type="match status" value="1"/>
</dbReference>
<feature type="transmembrane region" description="Helical" evidence="8">
    <location>
        <begin position="362"/>
        <end position="383"/>
    </location>
</feature>
<dbReference type="EMBL" id="JACEFB010000003">
    <property type="protein sequence ID" value="MBA2225942.1"/>
    <property type="molecule type" value="Genomic_DNA"/>
</dbReference>
<keyword evidence="3" id="KW-0808">Transferase</keyword>
<gene>
    <name evidence="9" type="ORF">H0921_07185</name>
</gene>
<dbReference type="GO" id="GO:0005886">
    <property type="term" value="C:plasma membrane"/>
    <property type="evidence" value="ECO:0007669"/>
    <property type="project" value="UniProtKB-SubCell"/>
</dbReference>
<name>A0A7V8VDV0_9BACT</name>
<feature type="transmembrane region" description="Helical" evidence="8">
    <location>
        <begin position="172"/>
        <end position="197"/>
    </location>
</feature>
<dbReference type="RefSeq" id="WP_194537366.1">
    <property type="nucleotide sequence ID" value="NZ_JACEFB010000003.1"/>
</dbReference>
<feature type="transmembrane region" description="Helical" evidence="8">
    <location>
        <begin position="303"/>
        <end position="324"/>
    </location>
</feature>
<keyword evidence="10" id="KW-1185">Reference proteome</keyword>
<evidence type="ECO:0000256" key="1">
    <source>
        <dbReference type="ARBA" id="ARBA00004651"/>
    </source>
</evidence>
<evidence type="ECO:0000256" key="7">
    <source>
        <dbReference type="ARBA" id="ARBA00024033"/>
    </source>
</evidence>
<keyword evidence="2" id="KW-1003">Cell membrane</keyword>
<sequence length="396" mass="43484">MRRFGLVIALGGGAAGLLASQVGYLWRHPEVWPPDDSIEYWAAAHLLRQGQNPYAAELLLPLQQAGGRSTDTAVMMWNPPWTLAVVLPLAWLSARAAQLLWLAVQASVLLYCGDRLWRMYGGSSERRWVGWLLTLAWLPSLFALQAGQITPLVLLGAVLWMDSQAARRSWQAGIALGLLAIKPHLVILLGMLQVFWIVQQRQWTVLLAGAAAAALAVGVVMLGRPAILLDYGEALLHRPPAQWYSPTLGAYLRAWLGAEYFSLQFVPTLLGLVALGAAMASGWPRHWCWRTLTPPLLLASFVVAPYGAWPFDLVLLLPAGFFLLLQQAPRLGTWSFWMVGGTLAAIDLGCLLFNLFRQPSYTFGWVAPAVALLYGTIAILTTISSREREKQGVNTA</sequence>
<evidence type="ECO:0000256" key="4">
    <source>
        <dbReference type="ARBA" id="ARBA00022692"/>
    </source>
</evidence>